<keyword evidence="4" id="KW-1185">Reference proteome</keyword>
<dbReference type="RefSeq" id="WP_246568569.1">
    <property type="nucleotide sequence ID" value="NZ_BMPQ01000031.1"/>
</dbReference>
<sequence length="587" mass="65017">MELIPVVPLEKPAAWSRTYAERDPIPHTAATRQIAASVHDRPHRLKQLKALLGRQQDRVLRRRNRAIPQLGSFAGEQLARWALREVLFADKRPVPSYGFELAPVLSHCVAARRQWRLRAAVLVAVVAVTCLRYPFGAAAIAAVALLHMALRGGKVRWILRWGTTSIVSFGLLGLAVVGVYQLVGTHAPLLRQAVRQGERAALLLALAVTAVYALDRWVAWGYVLAVREGRKRIGDRPYAAPLAARKIKTIKVTETWQSIAYQRYQKQDRFVGAGLLIMQKASSRIQLKAAGGSDEDDGRKQNHDELDGLRDFEADELMDQVRDELERLREVLIETHSLPNCDVSEMLGVPELRWKEMPAAEAATWPEADEMVRGARGAPSGVVARRYLAAQVVGWDGDIVVTVFAHAALEGRTLHFVTRPHIMTPLLKETAVGARGGWELAGDLALVPLHAVGDAVDLAHRAYQVVRHNLRPAKTDDWALTMAVDDEDKGNPVSLREYCSRTSVEDMHQWEDVLRHVSILQTWMFARVRVFLHEHGADLGEFDKQLSSVINQTITIGNNNTVMTASAGKGSTQTGAEKAPAKPNTKG</sequence>
<feature type="transmembrane region" description="Helical" evidence="2">
    <location>
        <begin position="201"/>
        <end position="223"/>
    </location>
</feature>
<accession>A0A917REX2</accession>
<protein>
    <submittedName>
        <fullName evidence="3">Uncharacterized protein</fullName>
    </submittedName>
</protein>
<keyword evidence="2" id="KW-1133">Transmembrane helix</keyword>
<feature type="transmembrane region" description="Helical" evidence="2">
    <location>
        <begin position="158"/>
        <end position="180"/>
    </location>
</feature>
<keyword evidence="2" id="KW-0472">Membrane</keyword>
<evidence type="ECO:0000256" key="2">
    <source>
        <dbReference type="SAM" id="Phobius"/>
    </source>
</evidence>
<gene>
    <name evidence="3" type="ORF">GCM10010094_77180</name>
</gene>
<reference evidence="3" key="2">
    <citation type="submission" date="2020-09" db="EMBL/GenBank/DDBJ databases">
        <authorList>
            <person name="Sun Q."/>
            <person name="Ohkuma M."/>
        </authorList>
    </citation>
    <scope>NUCLEOTIDE SEQUENCE</scope>
    <source>
        <strain evidence="3">JCM 3035</strain>
    </source>
</reference>
<keyword evidence="2" id="KW-0812">Transmembrane</keyword>
<dbReference type="EMBL" id="BMPQ01000031">
    <property type="protein sequence ID" value="GGL04953.1"/>
    <property type="molecule type" value="Genomic_DNA"/>
</dbReference>
<dbReference type="AlphaFoldDB" id="A0A917REX2"/>
<organism evidence="3 4">
    <name type="scientific">Streptomyces flaveus</name>
    <dbReference type="NCBI Taxonomy" id="66370"/>
    <lineage>
        <taxon>Bacteria</taxon>
        <taxon>Bacillati</taxon>
        <taxon>Actinomycetota</taxon>
        <taxon>Actinomycetes</taxon>
        <taxon>Kitasatosporales</taxon>
        <taxon>Streptomycetaceae</taxon>
        <taxon>Streptomyces</taxon>
        <taxon>Streptomyces aurantiacus group</taxon>
    </lineage>
</organism>
<proteinExistence type="predicted"/>
<dbReference type="Proteomes" id="UP000637788">
    <property type="component" value="Unassembled WGS sequence"/>
</dbReference>
<evidence type="ECO:0000313" key="4">
    <source>
        <dbReference type="Proteomes" id="UP000637788"/>
    </source>
</evidence>
<reference evidence="3" key="1">
    <citation type="journal article" date="2014" name="Int. J. Syst. Evol. Microbiol.">
        <title>Complete genome sequence of Corynebacterium casei LMG S-19264T (=DSM 44701T), isolated from a smear-ripened cheese.</title>
        <authorList>
            <consortium name="US DOE Joint Genome Institute (JGI-PGF)"/>
            <person name="Walter F."/>
            <person name="Albersmeier A."/>
            <person name="Kalinowski J."/>
            <person name="Ruckert C."/>
        </authorList>
    </citation>
    <scope>NUCLEOTIDE SEQUENCE</scope>
    <source>
        <strain evidence="3">JCM 3035</strain>
    </source>
</reference>
<evidence type="ECO:0000256" key="1">
    <source>
        <dbReference type="SAM" id="MobiDB-lite"/>
    </source>
</evidence>
<feature type="region of interest" description="Disordered" evidence="1">
    <location>
        <begin position="565"/>
        <end position="587"/>
    </location>
</feature>
<feature type="transmembrane region" description="Helical" evidence="2">
    <location>
        <begin position="121"/>
        <end position="146"/>
    </location>
</feature>
<comment type="caution">
    <text evidence="3">The sequence shown here is derived from an EMBL/GenBank/DDBJ whole genome shotgun (WGS) entry which is preliminary data.</text>
</comment>
<evidence type="ECO:0000313" key="3">
    <source>
        <dbReference type="EMBL" id="GGL04953.1"/>
    </source>
</evidence>
<name>A0A917REX2_9ACTN</name>